<evidence type="ECO:0000256" key="1">
    <source>
        <dbReference type="SAM" id="MobiDB-lite"/>
    </source>
</evidence>
<dbReference type="InterPro" id="IPR025247">
    <property type="entry name" value="EcoRI-like_methylase"/>
</dbReference>
<dbReference type="RefSeq" id="WP_159140628.1">
    <property type="nucleotide sequence ID" value="NZ_CP047129.1"/>
</dbReference>
<feature type="region of interest" description="Disordered" evidence="1">
    <location>
        <begin position="1"/>
        <end position="21"/>
    </location>
</feature>
<gene>
    <name evidence="2" type="ORF">F3K97_05235</name>
</gene>
<sequence length="190" mass="20346">MTNSTRATETPSPGWSRSGTDRADADLLCLGPLTAAVYRPVFPLVLSGRLHIASGNRGAMSFSSPAAGRLNPSALTRDGLVQVRGVVWYTTLPGEPPTYTPTHRYSPESNPSYDGLPDVAEAASSALVPCDRTGYIGAPISVLAKWPEGYRLAGMFPNFLPRGWGRVNTAVGGRLTFRRLLLERSASRDA</sequence>
<proteinExistence type="predicted"/>
<dbReference type="Proteomes" id="UP000464884">
    <property type="component" value="Chromosome"/>
</dbReference>
<protein>
    <submittedName>
        <fullName evidence="2">Uncharacterized protein</fullName>
    </submittedName>
</protein>
<dbReference type="AlphaFoldDB" id="A0A6I6R027"/>
<evidence type="ECO:0000313" key="3">
    <source>
        <dbReference type="Proteomes" id="UP000464884"/>
    </source>
</evidence>
<accession>A0A6I6R027</accession>
<reference evidence="2 3" key="1">
    <citation type="submission" date="2019-12" db="EMBL/GenBank/DDBJ databases">
        <title>Draft Genome Sequence of Bifidobacterium adolescentis ZJ2.</title>
        <authorList>
            <person name="Jin Z."/>
        </authorList>
    </citation>
    <scope>NUCLEOTIDE SEQUENCE [LARGE SCALE GENOMIC DNA]</scope>
    <source>
        <strain evidence="2 3">ZJ2</strain>
    </source>
</reference>
<dbReference type="Pfam" id="PF13651">
    <property type="entry name" value="EcoRI_methylase"/>
    <property type="match status" value="1"/>
</dbReference>
<name>A0A6I6R027_BIFAD</name>
<feature type="compositionally biased region" description="Polar residues" evidence="1">
    <location>
        <begin position="1"/>
        <end position="18"/>
    </location>
</feature>
<evidence type="ECO:0000313" key="2">
    <source>
        <dbReference type="EMBL" id="QHB62729.1"/>
    </source>
</evidence>
<dbReference type="EMBL" id="CP047129">
    <property type="protein sequence ID" value="QHB62729.1"/>
    <property type="molecule type" value="Genomic_DNA"/>
</dbReference>
<organism evidence="2 3">
    <name type="scientific">Bifidobacterium adolescentis</name>
    <dbReference type="NCBI Taxonomy" id="1680"/>
    <lineage>
        <taxon>Bacteria</taxon>
        <taxon>Bacillati</taxon>
        <taxon>Actinomycetota</taxon>
        <taxon>Actinomycetes</taxon>
        <taxon>Bifidobacteriales</taxon>
        <taxon>Bifidobacteriaceae</taxon>
        <taxon>Bifidobacterium</taxon>
    </lineage>
</organism>